<keyword evidence="6" id="KW-0812">Transmembrane</keyword>
<dbReference type="SUPFAM" id="SSF48264">
    <property type="entry name" value="Cytochrome P450"/>
    <property type="match status" value="1"/>
</dbReference>
<reference evidence="7 8" key="1">
    <citation type="submission" date="2020-08" db="EMBL/GenBank/DDBJ databases">
        <title>Plant Genome Project.</title>
        <authorList>
            <person name="Zhang R.-G."/>
        </authorList>
    </citation>
    <scope>NUCLEOTIDE SEQUENCE [LARGE SCALE GENOMIC DNA]</scope>
    <source>
        <tissue evidence="7">Rhizome</tissue>
    </source>
</reference>
<dbReference type="GO" id="GO:0020037">
    <property type="term" value="F:heme binding"/>
    <property type="evidence" value="ECO:0007669"/>
    <property type="project" value="InterPro"/>
</dbReference>
<dbReference type="AlphaFoldDB" id="A0A8J5GAP9"/>
<keyword evidence="3" id="KW-0479">Metal-binding</keyword>
<dbReference type="InterPro" id="IPR036396">
    <property type="entry name" value="Cyt_P450_sf"/>
</dbReference>
<feature type="transmembrane region" description="Helical" evidence="6">
    <location>
        <begin position="183"/>
        <end position="201"/>
    </location>
</feature>
<evidence type="ECO:0000313" key="7">
    <source>
        <dbReference type="EMBL" id="KAG6502865.1"/>
    </source>
</evidence>
<evidence type="ECO:0000256" key="3">
    <source>
        <dbReference type="ARBA" id="ARBA00022723"/>
    </source>
</evidence>
<dbReference type="Proteomes" id="UP000734854">
    <property type="component" value="Unassembled WGS sequence"/>
</dbReference>
<dbReference type="GO" id="GO:0016705">
    <property type="term" value="F:oxidoreductase activity, acting on paired donors, with incorporation or reduction of molecular oxygen"/>
    <property type="evidence" value="ECO:0007669"/>
    <property type="project" value="InterPro"/>
</dbReference>
<evidence type="ECO:0000256" key="2">
    <source>
        <dbReference type="ARBA" id="ARBA00022617"/>
    </source>
</evidence>
<feature type="transmembrane region" description="Helical" evidence="6">
    <location>
        <begin position="78"/>
        <end position="96"/>
    </location>
</feature>
<dbReference type="PANTHER" id="PTHR47955">
    <property type="entry name" value="CYTOCHROME P450 FAMILY 71 PROTEIN"/>
    <property type="match status" value="1"/>
</dbReference>
<evidence type="ECO:0000256" key="1">
    <source>
        <dbReference type="ARBA" id="ARBA00010617"/>
    </source>
</evidence>
<evidence type="ECO:0000256" key="6">
    <source>
        <dbReference type="SAM" id="Phobius"/>
    </source>
</evidence>
<keyword evidence="6" id="KW-0472">Membrane</keyword>
<dbReference type="GO" id="GO:0004497">
    <property type="term" value="F:monooxygenase activity"/>
    <property type="evidence" value="ECO:0007669"/>
    <property type="project" value="InterPro"/>
</dbReference>
<keyword evidence="2" id="KW-0349">Heme</keyword>
<proteinExistence type="inferred from homology"/>
<keyword evidence="8" id="KW-1185">Reference proteome</keyword>
<keyword evidence="5" id="KW-0408">Iron</keyword>
<protein>
    <submittedName>
        <fullName evidence="7">Uncharacterized protein</fullName>
    </submittedName>
</protein>
<gene>
    <name evidence="7" type="ORF">ZIOFF_035154</name>
</gene>
<sequence length="202" mass="22312">MELLCAKRVKSFVSLRKEQVGRLMSDVSNAAAIGKPINLGERLNELTNSIVVQASFGRRYIDHGSPMDQTEALDLQELEYEVFAAAFAILAAGAIILTTNVLLLVVVVSITLAWFCWAAYPLMSAAVNPRRKAGFVSKLRLTSPGPGSPTEYIPKYNSHMSVIDLHSRAIPVKRLRPLTSMRLVAICYIPWLCSLCLLFQGF</sequence>
<dbReference type="PANTHER" id="PTHR47955:SF8">
    <property type="entry name" value="CYTOCHROME P450 71D11-LIKE"/>
    <property type="match status" value="1"/>
</dbReference>
<comment type="caution">
    <text evidence="7">The sequence shown here is derived from an EMBL/GenBank/DDBJ whole genome shotgun (WGS) entry which is preliminary data.</text>
</comment>
<keyword evidence="4" id="KW-0560">Oxidoreductase</keyword>
<dbReference type="GO" id="GO:0005506">
    <property type="term" value="F:iron ion binding"/>
    <property type="evidence" value="ECO:0007669"/>
    <property type="project" value="InterPro"/>
</dbReference>
<keyword evidence="6" id="KW-1133">Transmembrane helix</keyword>
<name>A0A8J5GAP9_ZINOF</name>
<evidence type="ECO:0000256" key="5">
    <source>
        <dbReference type="ARBA" id="ARBA00023004"/>
    </source>
</evidence>
<organism evidence="7 8">
    <name type="scientific">Zingiber officinale</name>
    <name type="common">Ginger</name>
    <name type="synonym">Amomum zingiber</name>
    <dbReference type="NCBI Taxonomy" id="94328"/>
    <lineage>
        <taxon>Eukaryota</taxon>
        <taxon>Viridiplantae</taxon>
        <taxon>Streptophyta</taxon>
        <taxon>Embryophyta</taxon>
        <taxon>Tracheophyta</taxon>
        <taxon>Spermatophyta</taxon>
        <taxon>Magnoliopsida</taxon>
        <taxon>Liliopsida</taxon>
        <taxon>Zingiberales</taxon>
        <taxon>Zingiberaceae</taxon>
        <taxon>Zingiber</taxon>
    </lineage>
</organism>
<dbReference type="EMBL" id="JACMSC010000010">
    <property type="protein sequence ID" value="KAG6502865.1"/>
    <property type="molecule type" value="Genomic_DNA"/>
</dbReference>
<evidence type="ECO:0000256" key="4">
    <source>
        <dbReference type="ARBA" id="ARBA00023002"/>
    </source>
</evidence>
<accession>A0A8J5GAP9</accession>
<feature type="transmembrane region" description="Helical" evidence="6">
    <location>
        <begin position="102"/>
        <end position="122"/>
    </location>
</feature>
<comment type="similarity">
    <text evidence="1">Belongs to the cytochrome P450 family.</text>
</comment>
<evidence type="ECO:0000313" key="8">
    <source>
        <dbReference type="Proteomes" id="UP000734854"/>
    </source>
</evidence>